<reference evidence="1" key="1">
    <citation type="submission" date="2024-02" db="EMBL/GenBank/DDBJ databases">
        <title>Metagenome Assembled Genome of Zalaria obscura JY119.</title>
        <authorList>
            <person name="Vighnesh L."/>
            <person name="Jagadeeshwari U."/>
            <person name="Venkata Ramana C."/>
            <person name="Sasikala C."/>
        </authorList>
    </citation>
    <scope>NUCLEOTIDE SEQUENCE</scope>
    <source>
        <strain evidence="1">JY119</strain>
    </source>
</reference>
<accession>A0ACC3SF57</accession>
<comment type="caution">
    <text evidence="1">The sequence shown here is derived from an EMBL/GenBank/DDBJ whole genome shotgun (WGS) entry which is preliminary data.</text>
</comment>
<dbReference type="EMBL" id="JAMKPW020000015">
    <property type="protein sequence ID" value="KAK8210357.1"/>
    <property type="molecule type" value="Genomic_DNA"/>
</dbReference>
<name>A0ACC3SF57_9PEZI</name>
<proteinExistence type="predicted"/>
<sequence length="96" mass="11009">MKESPTANRRKIGLMKPLAETQRPPHRPFPPCHPALRPPHNSPVRLHSIQAEQSTPCWRISVCNGEFRPVSAALFRLHYHWRDSQKGEQIGGGWIQ</sequence>
<protein>
    <submittedName>
        <fullName evidence="1">Uncharacterized protein</fullName>
    </submittedName>
</protein>
<evidence type="ECO:0000313" key="2">
    <source>
        <dbReference type="Proteomes" id="UP001320706"/>
    </source>
</evidence>
<dbReference type="Proteomes" id="UP001320706">
    <property type="component" value="Unassembled WGS sequence"/>
</dbReference>
<organism evidence="1 2">
    <name type="scientific">Zalaria obscura</name>
    <dbReference type="NCBI Taxonomy" id="2024903"/>
    <lineage>
        <taxon>Eukaryota</taxon>
        <taxon>Fungi</taxon>
        <taxon>Dikarya</taxon>
        <taxon>Ascomycota</taxon>
        <taxon>Pezizomycotina</taxon>
        <taxon>Dothideomycetes</taxon>
        <taxon>Dothideomycetidae</taxon>
        <taxon>Dothideales</taxon>
        <taxon>Zalariaceae</taxon>
        <taxon>Zalaria</taxon>
    </lineage>
</organism>
<evidence type="ECO:0000313" key="1">
    <source>
        <dbReference type="EMBL" id="KAK8210357.1"/>
    </source>
</evidence>
<keyword evidence="2" id="KW-1185">Reference proteome</keyword>
<gene>
    <name evidence="1" type="ORF">M8818_003526</name>
</gene>